<organism evidence="1 2">
    <name type="scientific">Cryptolaemus montrouzieri</name>
    <dbReference type="NCBI Taxonomy" id="559131"/>
    <lineage>
        <taxon>Eukaryota</taxon>
        <taxon>Metazoa</taxon>
        <taxon>Ecdysozoa</taxon>
        <taxon>Arthropoda</taxon>
        <taxon>Hexapoda</taxon>
        <taxon>Insecta</taxon>
        <taxon>Pterygota</taxon>
        <taxon>Neoptera</taxon>
        <taxon>Endopterygota</taxon>
        <taxon>Coleoptera</taxon>
        <taxon>Polyphaga</taxon>
        <taxon>Cucujiformia</taxon>
        <taxon>Coccinelloidea</taxon>
        <taxon>Coccinellidae</taxon>
        <taxon>Scymninae</taxon>
        <taxon>Scymnini</taxon>
        <taxon>Cryptolaemus</taxon>
    </lineage>
</organism>
<proteinExistence type="predicted"/>
<dbReference type="Proteomes" id="UP001516400">
    <property type="component" value="Unassembled WGS sequence"/>
</dbReference>
<name>A0ABD2NLX4_9CUCU</name>
<gene>
    <name evidence="1" type="ORF">HHI36_017145</name>
</gene>
<sequence>MQKSQTASAASSRVLVKKWHRELSAEELFAKNANTSLLSLNVDKSKFITFSSTVVGQPIQNSLESHDGDCELQHNCPCQSVIRVELIRYLGVEVDQHLRWENYASKLALKLRALSGRFNRLSDVLNEINLIITMRIANYNTTVPVSR</sequence>
<evidence type="ECO:0000313" key="2">
    <source>
        <dbReference type="Proteomes" id="UP001516400"/>
    </source>
</evidence>
<accession>A0ABD2NLX4</accession>
<dbReference type="AlphaFoldDB" id="A0ABD2NLX4"/>
<reference evidence="1 2" key="1">
    <citation type="journal article" date="2021" name="BMC Biol.">
        <title>Horizontally acquired antibacterial genes associated with adaptive radiation of ladybird beetles.</title>
        <authorList>
            <person name="Li H.S."/>
            <person name="Tang X.F."/>
            <person name="Huang Y.H."/>
            <person name="Xu Z.Y."/>
            <person name="Chen M.L."/>
            <person name="Du X.Y."/>
            <person name="Qiu B.Y."/>
            <person name="Chen P.T."/>
            <person name="Zhang W."/>
            <person name="Slipinski A."/>
            <person name="Escalona H.E."/>
            <person name="Waterhouse R.M."/>
            <person name="Zwick A."/>
            <person name="Pang H."/>
        </authorList>
    </citation>
    <scope>NUCLEOTIDE SEQUENCE [LARGE SCALE GENOMIC DNA]</scope>
    <source>
        <strain evidence="1">SYSU2018</strain>
    </source>
</reference>
<comment type="caution">
    <text evidence="1">The sequence shown here is derived from an EMBL/GenBank/DDBJ whole genome shotgun (WGS) entry which is preliminary data.</text>
</comment>
<dbReference type="EMBL" id="JABFTP020000124">
    <property type="protein sequence ID" value="KAL3279639.1"/>
    <property type="molecule type" value="Genomic_DNA"/>
</dbReference>
<keyword evidence="2" id="KW-1185">Reference proteome</keyword>
<protein>
    <submittedName>
        <fullName evidence="1">Uncharacterized protein</fullName>
    </submittedName>
</protein>
<evidence type="ECO:0000313" key="1">
    <source>
        <dbReference type="EMBL" id="KAL3279639.1"/>
    </source>
</evidence>